<dbReference type="FunFam" id="3.40.109.10:FF:000001">
    <property type="entry name" value="Nitroreductase family"/>
    <property type="match status" value="1"/>
</dbReference>
<evidence type="ECO:0000259" key="7">
    <source>
        <dbReference type="Pfam" id="PF00881"/>
    </source>
</evidence>
<accession>M5G2D5</accession>
<evidence type="ECO:0000256" key="3">
    <source>
        <dbReference type="ARBA" id="ARBA00007118"/>
    </source>
</evidence>
<dbReference type="OMA" id="EMFENHT"/>
<comment type="similarity">
    <text evidence="3">Belongs to the nitroreductase family.</text>
</comment>
<proteinExistence type="inferred from homology"/>
<evidence type="ECO:0000256" key="2">
    <source>
        <dbReference type="ARBA" id="ARBA00004496"/>
    </source>
</evidence>
<dbReference type="Gene3D" id="3.40.109.10">
    <property type="entry name" value="NADH Oxidase"/>
    <property type="match status" value="1"/>
</dbReference>
<feature type="domain" description="Nitroreductase" evidence="7">
    <location>
        <begin position="9"/>
        <end position="178"/>
    </location>
</feature>
<dbReference type="STRING" id="1858805.M5G2D5"/>
<evidence type="ECO:0000256" key="5">
    <source>
        <dbReference type="ARBA" id="ARBA00023002"/>
    </source>
</evidence>
<sequence length="203" mass="23353">MSEAFFELVKARRSYYALSNKTPIPADRITKIVEEALLFVPSSFNSQSSRVVIVYGKEHEALWDLVLEVLKPVAPPEQYPRTIEKVNACFKSGFGTVLFFEDNASVIDMQEKFPLYQDRFPTWAQHTSGMLQYIVWLAFEKEGLGASLQHYNPLIDERVRDKFNLPVTWFLTAQMPFGNIAAPADPKEFMPMEERFKVFGSKL</sequence>
<dbReference type="RefSeq" id="XP_040629748.1">
    <property type="nucleotide sequence ID" value="XM_040776862.1"/>
</dbReference>
<dbReference type="GeneID" id="63691924"/>
<evidence type="ECO:0000256" key="4">
    <source>
        <dbReference type="ARBA" id="ARBA00022490"/>
    </source>
</evidence>
<evidence type="ECO:0000313" key="9">
    <source>
        <dbReference type="Proteomes" id="UP000030653"/>
    </source>
</evidence>
<dbReference type="GO" id="GO:0005634">
    <property type="term" value="C:nucleus"/>
    <property type="evidence" value="ECO:0007669"/>
    <property type="project" value="UniProtKB-SubCell"/>
</dbReference>
<keyword evidence="5" id="KW-0560">Oxidoreductase</keyword>
<dbReference type="GO" id="GO:0034599">
    <property type="term" value="P:cellular response to oxidative stress"/>
    <property type="evidence" value="ECO:0007669"/>
    <property type="project" value="InterPro"/>
</dbReference>
<comment type="subcellular location">
    <subcellularLocation>
        <location evidence="2">Cytoplasm</location>
    </subcellularLocation>
    <subcellularLocation>
        <location evidence="1">Nucleus</location>
    </subcellularLocation>
</comment>
<dbReference type="SUPFAM" id="SSF55469">
    <property type="entry name" value="FMN-dependent nitroreductase-like"/>
    <property type="match status" value="1"/>
</dbReference>
<name>M5G2D5_DACPD</name>
<dbReference type="PANTHER" id="PTHR43035:SF1">
    <property type="entry name" value="FATTY ACID REPRESSION MUTANT PROTEIN 2-RELATED"/>
    <property type="match status" value="1"/>
</dbReference>
<organism evidence="8 9">
    <name type="scientific">Dacryopinax primogenitus (strain DJM 731)</name>
    <name type="common">Brown rot fungus</name>
    <dbReference type="NCBI Taxonomy" id="1858805"/>
    <lineage>
        <taxon>Eukaryota</taxon>
        <taxon>Fungi</taxon>
        <taxon>Dikarya</taxon>
        <taxon>Basidiomycota</taxon>
        <taxon>Agaricomycotina</taxon>
        <taxon>Dacrymycetes</taxon>
        <taxon>Dacrymycetales</taxon>
        <taxon>Dacrymycetaceae</taxon>
        <taxon>Dacryopinax</taxon>
    </lineage>
</organism>
<dbReference type="Proteomes" id="UP000030653">
    <property type="component" value="Unassembled WGS sequence"/>
</dbReference>
<dbReference type="EMBL" id="JH795861">
    <property type="protein sequence ID" value="EJU02854.1"/>
    <property type="molecule type" value="Genomic_DNA"/>
</dbReference>
<protein>
    <submittedName>
        <fullName evidence="8">Nitroreductase</fullName>
    </submittedName>
</protein>
<evidence type="ECO:0000256" key="1">
    <source>
        <dbReference type="ARBA" id="ARBA00004123"/>
    </source>
</evidence>
<keyword evidence="9" id="KW-1185">Reference proteome</keyword>
<dbReference type="InterPro" id="IPR029479">
    <property type="entry name" value="Nitroreductase"/>
</dbReference>
<dbReference type="PANTHER" id="PTHR43035">
    <property type="entry name" value="FATTY ACID REPRESSION MUTANT PROTEIN 2-RELATED"/>
    <property type="match status" value="1"/>
</dbReference>
<dbReference type="CDD" id="cd02140">
    <property type="entry name" value="Frm2-like"/>
    <property type="match status" value="1"/>
</dbReference>
<dbReference type="GO" id="GO:0005737">
    <property type="term" value="C:cytoplasm"/>
    <property type="evidence" value="ECO:0007669"/>
    <property type="project" value="UniProtKB-SubCell"/>
</dbReference>
<dbReference type="OrthoDB" id="2138173at2759"/>
<dbReference type="GO" id="GO:0016491">
    <property type="term" value="F:oxidoreductase activity"/>
    <property type="evidence" value="ECO:0007669"/>
    <property type="project" value="UniProtKB-KW"/>
</dbReference>
<keyword evidence="6" id="KW-0539">Nucleus</keyword>
<dbReference type="InterPro" id="IPR000415">
    <property type="entry name" value="Nitroreductase-like"/>
</dbReference>
<gene>
    <name evidence="8" type="ORF">DACRYDRAFT_88547</name>
</gene>
<keyword evidence="4" id="KW-0963">Cytoplasm</keyword>
<evidence type="ECO:0000256" key="6">
    <source>
        <dbReference type="ARBA" id="ARBA00023242"/>
    </source>
</evidence>
<dbReference type="Pfam" id="PF00881">
    <property type="entry name" value="Nitroreductase"/>
    <property type="match status" value="1"/>
</dbReference>
<dbReference type="InterPro" id="IPR033877">
    <property type="entry name" value="Frm2/Hbn1"/>
</dbReference>
<dbReference type="AlphaFoldDB" id="M5G2D5"/>
<reference evidence="8 9" key="1">
    <citation type="journal article" date="2012" name="Science">
        <title>The Paleozoic origin of enzymatic lignin decomposition reconstructed from 31 fungal genomes.</title>
        <authorList>
            <person name="Floudas D."/>
            <person name="Binder M."/>
            <person name="Riley R."/>
            <person name="Barry K."/>
            <person name="Blanchette R.A."/>
            <person name="Henrissat B."/>
            <person name="Martinez A.T."/>
            <person name="Otillar R."/>
            <person name="Spatafora J.W."/>
            <person name="Yadav J.S."/>
            <person name="Aerts A."/>
            <person name="Benoit I."/>
            <person name="Boyd A."/>
            <person name="Carlson A."/>
            <person name="Copeland A."/>
            <person name="Coutinho P.M."/>
            <person name="de Vries R.P."/>
            <person name="Ferreira P."/>
            <person name="Findley K."/>
            <person name="Foster B."/>
            <person name="Gaskell J."/>
            <person name="Glotzer D."/>
            <person name="Gorecki P."/>
            <person name="Heitman J."/>
            <person name="Hesse C."/>
            <person name="Hori C."/>
            <person name="Igarashi K."/>
            <person name="Jurgens J.A."/>
            <person name="Kallen N."/>
            <person name="Kersten P."/>
            <person name="Kohler A."/>
            <person name="Kuees U."/>
            <person name="Kumar T.K.A."/>
            <person name="Kuo A."/>
            <person name="LaButti K."/>
            <person name="Larrondo L.F."/>
            <person name="Lindquist E."/>
            <person name="Ling A."/>
            <person name="Lombard V."/>
            <person name="Lucas S."/>
            <person name="Lundell T."/>
            <person name="Martin R."/>
            <person name="McLaughlin D.J."/>
            <person name="Morgenstern I."/>
            <person name="Morin E."/>
            <person name="Murat C."/>
            <person name="Nagy L.G."/>
            <person name="Nolan M."/>
            <person name="Ohm R.A."/>
            <person name="Patyshakuliyeva A."/>
            <person name="Rokas A."/>
            <person name="Ruiz-Duenas F.J."/>
            <person name="Sabat G."/>
            <person name="Salamov A."/>
            <person name="Samejima M."/>
            <person name="Schmutz J."/>
            <person name="Slot J.C."/>
            <person name="St John F."/>
            <person name="Stenlid J."/>
            <person name="Sun H."/>
            <person name="Sun S."/>
            <person name="Syed K."/>
            <person name="Tsang A."/>
            <person name="Wiebenga A."/>
            <person name="Young D."/>
            <person name="Pisabarro A."/>
            <person name="Eastwood D.C."/>
            <person name="Martin F."/>
            <person name="Cullen D."/>
            <person name="Grigoriev I.V."/>
            <person name="Hibbett D.S."/>
        </authorList>
    </citation>
    <scope>NUCLEOTIDE SEQUENCE [LARGE SCALE GENOMIC DNA]</scope>
    <source>
        <strain evidence="8 9">DJM-731 SS1</strain>
    </source>
</reference>
<evidence type="ECO:0000313" key="8">
    <source>
        <dbReference type="EMBL" id="EJU02854.1"/>
    </source>
</evidence>
<dbReference type="HOGENOM" id="CLU_073125_0_1_1"/>